<dbReference type="PANTHER" id="PTHR12532">
    <property type="entry name" value="TRANSLATIONAL ACTIVATOR OF CYTOCHROME C OXIDASE 1"/>
    <property type="match status" value="1"/>
</dbReference>
<dbReference type="FunCoup" id="A0A0Q9WSD4">
    <property type="interactions" value="4"/>
</dbReference>
<dbReference type="KEGG" id="dvi:26530671"/>
<dbReference type="PANTHER" id="PTHR12532:SF0">
    <property type="entry name" value="TRANSLATIONAL ACTIVATOR OF CYTOCHROME C OXIDASE 1"/>
    <property type="match status" value="1"/>
</dbReference>
<sequence length="283" mass="31878">MEFLHKKYLEATATSNSLKLARLEANLVPFKSKRTKILGPKSTEINDSGKHNGLDCEVDSTKTVIRKTENNDEKLLTMIKNNKTRLRKLYKELDLNTSDEPSGKRENCVLHVNYKEQEAALVCQVSTANLGVLKHRLSKVLLKYKSRFRPVHSVPSLFKQMGLIHALMNCKAAIDFASLEEQLKRDALSCQAEGCQIVSIEMGALCFRCHPECITDVAAKLRLCGYKPLLTEIGYYSTEPLVKLTAAQMRLYSQFIKALQADADIVKIYDNVQNSVLNSMYTG</sequence>
<dbReference type="STRING" id="7244.A0A0Q9WSD4"/>
<dbReference type="InParanoid" id="A0A0Q9WSD4"/>
<dbReference type="EMBL" id="CH940650">
    <property type="protein sequence ID" value="KRF83684.1"/>
    <property type="molecule type" value="Genomic_DNA"/>
</dbReference>
<dbReference type="Pfam" id="PF01709">
    <property type="entry name" value="Transcrip_reg"/>
    <property type="match status" value="1"/>
</dbReference>
<dbReference type="InterPro" id="IPR029072">
    <property type="entry name" value="YebC-like"/>
</dbReference>
<dbReference type="InterPro" id="IPR048300">
    <property type="entry name" value="TACO1_YebC-like_2nd/3rd_dom"/>
</dbReference>
<reference evidence="2 3" key="1">
    <citation type="journal article" date="2007" name="Nature">
        <title>Evolution of genes and genomes on the Drosophila phylogeny.</title>
        <authorList>
            <consortium name="Drosophila 12 Genomes Consortium"/>
            <person name="Clark A.G."/>
            <person name="Eisen M.B."/>
            <person name="Smith D.R."/>
            <person name="Bergman C.M."/>
            <person name="Oliver B."/>
            <person name="Markow T.A."/>
            <person name="Kaufman T.C."/>
            <person name="Kellis M."/>
            <person name="Gelbart W."/>
            <person name="Iyer V.N."/>
            <person name="Pollard D.A."/>
            <person name="Sackton T.B."/>
            <person name="Larracuente A.M."/>
            <person name="Singh N.D."/>
            <person name="Abad J.P."/>
            <person name="Abt D.N."/>
            <person name="Adryan B."/>
            <person name="Aguade M."/>
            <person name="Akashi H."/>
            <person name="Anderson W.W."/>
            <person name="Aquadro C.F."/>
            <person name="Ardell D.H."/>
            <person name="Arguello R."/>
            <person name="Artieri C.G."/>
            <person name="Barbash D.A."/>
            <person name="Barker D."/>
            <person name="Barsanti P."/>
            <person name="Batterham P."/>
            <person name="Batzoglou S."/>
            <person name="Begun D."/>
            <person name="Bhutkar A."/>
            <person name="Blanco E."/>
            <person name="Bosak S.A."/>
            <person name="Bradley R.K."/>
            <person name="Brand A.D."/>
            <person name="Brent M.R."/>
            <person name="Brooks A.N."/>
            <person name="Brown R.H."/>
            <person name="Butlin R.K."/>
            <person name="Caggese C."/>
            <person name="Calvi B.R."/>
            <person name="Bernardo de Carvalho A."/>
            <person name="Caspi A."/>
            <person name="Castrezana S."/>
            <person name="Celniker S.E."/>
            <person name="Chang J.L."/>
            <person name="Chapple C."/>
            <person name="Chatterji S."/>
            <person name="Chinwalla A."/>
            <person name="Civetta A."/>
            <person name="Clifton S.W."/>
            <person name="Comeron J.M."/>
            <person name="Costello J.C."/>
            <person name="Coyne J.A."/>
            <person name="Daub J."/>
            <person name="David R.G."/>
            <person name="Delcher A.L."/>
            <person name="Delehaunty K."/>
            <person name="Do C.B."/>
            <person name="Ebling H."/>
            <person name="Edwards K."/>
            <person name="Eickbush T."/>
            <person name="Evans J.D."/>
            <person name="Filipski A."/>
            <person name="Findeiss S."/>
            <person name="Freyhult E."/>
            <person name="Fulton L."/>
            <person name="Fulton R."/>
            <person name="Garcia A.C."/>
            <person name="Gardiner A."/>
            <person name="Garfield D.A."/>
            <person name="Garvin B.E."/>
            <person name="Gibson G."/>
            <person name="Gilbert D."/>
            <person name="Gnerre S."/>
            <person name="Godfrey J."/>
            <person name="Good R."/>
            <person name="Gotea V."/>
            <person name="Gravely B."/>
            <person name="Greenberg A.J."/>
            <person name="Griffiths-Jones S."/>
            <person name="Gross S."/>
            <person name="Guigo R."/>
            <person name="Gustafson E.A."/>
            <person name="Haerty W."/>
            <person name="Hahn M.W."/>
            <person name="Halligan D.L."/>
            <person name="Halpern A.L."/>
            <person name="Halter G.M."/>
            <person name="Han M.V."/>
            <person name="Heger A."/>
            <person name="Hillier L."/>
            <person name="Hinrichs A.S."/>
            <person name="Holmes I."/>
            <person name="Hoskins R.A."/>
            <person name="Hubisz M.J."/>
            <person name="Hultmark D."/>
            <person name="Huntley M.A."/>
            <person name="Jaffe D.B."/>
            <person name="Jagadeeshan S."/>
            <person name="Jeck W.R."/>
            <person name="Johnson J."/>
            <person name="Jones C.D."/>
            <person name="Jordan W.C."/>
            <person name="Karpen G.H."/>
            <person name="Kataoka E."/>
            <person name="Keightley P.D."/>
            <person name="Kheradpour P."/>
            <person name="Kirkness E.F."/>
            <person name="Koerich L.B."/>
            <person name="Kristiansen K."/>
            <person name="Kudrna D."/>
            <person name="Kulathinal R.J."/>
            <person name="Kumar S."/>
            <person name="Kwok R."/>
            <person name="Lander E."/>
            <person name="Langley C.H."/>
            <person name="Lapoint R."/>
            <person name="Lazzaro B.P."/>
            <person name="Lee S.J."/>
            <person name="Levesque L."/>
            <person name="Li R."/>
            <person name="Lin C.F."/>
            <person name="Lin M.F."/>
            <person name="Lindblad-Toh K."/>
            <person name="Llopart A."/>
            <person name="Long M."/>
            <person name="Low L."/>
            <person name="Lozovsky E."/>
            <person name="Lu J."/>
            <person name="Luo M."/>
            <person name="Machado C.A."/>
            <person name="Makalowski W."/>
            <person name="Marzo M."/>
            <person name="Matsuda M."/>
            <person name="Matzkin L."/>
            <person name="McAllister B."/>
            <person name="McBride C.S."/>
            <person name="McKernan B."/>
            <person name="McKernan K."/>
            <person name="Mendez-Lago M."/>
            <person name="Minx P."/>
            <person name="Mollenhauer M.U."/>
            <person name="Montooth K."/>
            <person name="Mount S.M."/>
            <person name="Mu X."/>
            <person name="Myers E."/>
            <person name="Negre B."/>
            <person name="Newfeld S."/>
            <person name="Nielsen R."/>
            <person name="Noor M.A."/>
            <person name="O'Grady P."/>
            <person name="Pachter L."/>
            <person name="Papaceit M."/>
            <person name="Parisi M.J."/>
            <person name="Parisi M."/>
            <person name="Parts L."/>
            <person name="Pedersen J.S."/>
            <person name="Pesole G."/>
            <person name="Phillippy A.M."/>
            <person name="Ponting C.P."/>
            <person name="Pop M."/>
            <person name="Porcelli D."/>
            <person name="Powell J.R."/>
            <person name="Prohaska S."/>
            <person name="Pruitt K."/>
            <person name="Puig M."/>
            <person name="Quesneville H."/>
            <person name="Ram K.R."/>
            <person name="Rand D."/>
            <person name="Rasmussen M.D."/>
            <person name="Reed L.K."/>
            <person name="Reenan R."/>
            <person name="Reily A."/>
            <person name="Remington K.A."/>
            <person name="Rieger T.T."/>
            <person name="Ritchie M.G."/>
            <person name="Robin C."/>
            <person name="Rogers Y.H."/>
            <person name="Rohde C."/>
            <person name="Rozas J."/>
            <person name="Rubenfield M.J."/>
            <person name="Ruiz A."/>
            <person name="Russo S."/>
            <person name="Salzberg S.L."/>
            <person name="Sanchez-Gracia A."/>
            <person name="Saranga D.J."/>
            <person name="Sato H."/>
            <person name="Schaeffer S.W."/>
            <person name="Schatz M.C."/>
            <person name="Schlenke T."/>
            <person name="Schwartz R."/>
            <person name="Segarra C."/>
            <person name="Singh R.S."/>
            <person name="Sirot L."/>
            <person name="Sirota M."/>
            <person name="Sisneros N.B."/>
            <person name="Smith C.D."/>
            <person name="Smith T.F."/>
            <person name="Spieth J."/>
            <person name="Stage D.E."/>
            <person name="Stark A."/>
            <person name="Stephan W."/>
            <person name="Strausberg R.L."/>
            <person name="Strempel S."/>
            <person name="Sturgill D."/>
            <person name="Sutton G."/>
            <person name="Sutton G.G."/>
            <person name="Tao W."/>
            <person name="Teichmann S."/>
            <person name="Tobari Y.N."/>
            <person name="Tomimura Y."/>
            <person name="Tsolas J.M."/>
            <person name="Valente V.L."/>
            <person name="Venter E."/>
            <person name="Venter J.C."/>
            <person name="Vicario S."/>
            <person name="Vieira F.G."/>
            <person name="Vilella A.J."/>
            <person name="Villasante A."/>
            <person name="Walenz B."/>
            <person name="Wang J."/>
            <person name="Wasserman M."/>
            <person name="Watts T."/>
            <person name="Wilson D."/>
            <person name="Wilson R.K."/>
            <person name="Wing R.A."/>
            <person name="Wolfner M.F."/>
            <person name="Wong A."/>
            <person name="Wong G.K."/>
            <person name="Wu C.I."/>
            <person name="Wu G."/>
            <person name="Yamamoto D."/>
            <person name="Yang H.P."/>
            <person name="Yang S.P."/>
            <person name="Yorke J.A."/>
            <person name="Yoshida K."/>
            <person name="Zdobnov E."/>
            <person name="Zhang P."/>
            <person name="Zhang Y."/>
            <person name="Zimin A.V."/>
            <person name="Baldwin J."/>
            <person name="Abdouelleil A."/>
            <person name="Abdulkadir J."/>
            <person name="Abebe A."/>
            <person name="Abera B."/>
            <person name="Abreu J."/>
            <person name="Acer S.C."/>
            <person name="Aftuck L."/>
            <person name="Alexander A."/>
            <person name="An P."/>
            <person name="Anderson E."/>
            <person name="Anderson S."/>
            <person name="Arachi H."/>
            <person name="Azer M."/>
            <person name="Bachantsang P."/>
            <person name="Barry A."/>
            <person name="Bayul T."/>
            <person name="Berlin A."/>
            <person name="Bessette D."/>
            <person name="Bloom T."/>
            <person name="Blye J."/>
            <person name="Boguslavskiy L."/>
            <person name="Bonnet C."/>
            <person name="Boukhgalter B."/>
            <person name="Bourzgui I."/>
            <person name="Brown A."/>
            <person name="Cahill P."/>
            <person name="Channer S."/>
            <person name="Cheshatsang Y."/>
            <person name="Chuda L."/>
            <person name="Citroen M."/>
            <person name="Collymore A."/>
            <person name="Cooke P."/>
            <person name="Costello M."/>
            <person name="D'Aco K."/>
            <person name="Daza R."/>
            <person name="De Haan G."/>
            <person name="DeGray S."/>
            <person name="DeMaso C."/>
            <person name="Dhargay N."/>
            <person name="Dooley K."/>
            <person name="Dooley E."/>
            <person name="Doricent M."/>
            <person name="Dorje P."/>
            <person name="Dorjee K."/>
            <person name="Dupes A."/>
            <person name="Elong R."/>
            <person name="Falk J."/>
            <person name="Farina A."/>
            <person name="Faro S."/>
            <person name="Ferguson D."/>
            <person name="Fisher S."/>
            <person name="Foley C.D."/>
            <person name="Franke A."/>
            <person name="Friedrich D."/>
            <person name="Gadbois L."/>
            <person name="Gearin G."/>
            <person name="Gearin C.R."/>
            <person name="Giannoukos G."/>
            <person name="Goode T."/>
            <person name="Graham J."/>
            <person name="Grandbois E."/>
            <person name="Grewal S."/>
            <person name="Gyaltsen K."/>
            <person name="Hafez N."/>
            <person name="Hagos B."/>
            <person name="Hall J."/>
            <person name="Henson C."/>
            <person name="Hollinger A."/>
            <person name="Honan T."/>
            <person name="Huard M.D."/>
            <person name="Hughes L."/>
            <person name="Hurhula B."/>
            <person name="Husby M.E."/>
            <person name="Kamat A."/>
            <person name="Kanga B."/>
            <person name="Kashin S."/>
            <person name="Khazanovich D."/>
            <person name="Kisner P."/>
            <person name="Lance K."/>
            <person name="Lara M."/>
            <person name="Lee W."/>
            <person name="Lennon N."/>
            <person name="Letendre F."/>
            <person name="LeVine R."/>
            <person name="Lipovsky A."/>
            <person name="Liu X."/>
            <person name="Liu J."/>
            <person name="Liu S."/>
            <person name="Lokyitsang T."/>
            <person name="Lokyitsang Y."/>
            <person name="Lubonja R."/>
            <person name="Lui A."/>
            <person name="MacDonald P."/>
            <person name="Magnisalis V."/>
            <person name="Maru K."/>
            <person name="Matthews C."/>
            <person name="McCusker W."/>
            <person name="McDonough S."/>
            <person name="Mehta T."/>
            <person name="Meldrim J."/>
            <person name="Meneus L."/>
            <person name="Mihai O."/>
            <person name="Mihalev A."/>
            <person name="Mihova T."/>
            <person name="Mittelman R."/>
            <person name="Mlenga V."/>
            <person name="Montmayeur A."/>
            <person name="Mulrain L."/>
            <person name="Navidi A."/>
            <person name="Naylor J."/>
            <person name="Negash T."/>
            <person name="Nguyen T."/>
            <person name="Nguyen N."/>
            <person name="Nicol R."/>
            <person name="Norbu C."/>
            <person name="Norbu N."/>
            <person name="Novod N."/>
            <person name="O'Neill B."/>
            <person name="Osman S."/>
            <person name="Markiewicz E."/>
            <person name="Oyono O.L."/>
            <person name="Patti C."/>
            <person name="Phunkhang P."/>
            <person name="Pierre F."/>
            <person name="Priest M."/>
            <person name="Raghuraman S."/>
            <person name="Rege F."/>
            <person name="Reyes R."/>
            <person name="Rise C."/>
            <person name="Rogov P."/>
            <person name="Ross K."/>
            <person name="Ryan E."/>
            <person name="Settipalli S."/>
            <person name="Shea T."/>
            <person name="Sherpa N."/>
            <person name="Shi L."/>
            <person name="Shih D."/>
            <person name="Sparrow T."/>
            <person name="Spaulding J."/>
            <person name="Stalker J."/>
            <person name="Stange-Thomann N."/>
            <person name="Stavropoulos S."/>
            <person name="Stone C."/>
            <person name="Strader C."/>
            <person name="Tesfaye S."/>
            <person name="Thomson T."/>
            <person name="Thoulutsang Y."/>
            <person name="Thoulutsang D."/>
            <person name="Topham K."/>
            <person name="Topping I."/>
            <person name="Tsamla T."/>
            <person name="Vassiliev H."/>
            <person name="Vo A."/>
            <person name="Wangchuk T."/>
            <person name="Wangdi T."/>
            <person name="Weiand M."/>
            <person name="Wilkinson J."/>
            <person name="Wilson A."/>
            <person name="Yadav S."/>
            <person name="Young G."/>
            <person name="Yu Q."/>
            <person name="Zembek L."/>
            <person name="Zhong D."/>
            <person name="Zimmer A."/>
            <person name="Zwirko Z."/>
            <person name="Jaffe D.B."/>
            <person name="Alvarez P."/>
            <person name="Brockman W."/>
            <person name="Butler J."/>
            <person name="Chin C."/>
            <person name="Gnerre S."/>
            <person name="Grabherr M."/>
            <person name="Kleber M."/>
            <person name="Mauceli E."/>
            <person name="MacCallum I."/>
        </authorList>
    </citation>
    <scope>NUCLEOTIDE SEQUENCE [LARGE SCALE GENOMIC DNA]</scope>
    <source>
        <strain evidence="3">Tucson 15010-1051.87</strain>
    </source>
</reference>
<organism evidence="2 3">
    <name type="scientific">Drosophila virilis</name>
    <name type="common">Fruit fly</name>
    <dbReference type="NCBI Taxonomy" id="7244"/>
    <lineage>
        <taxon>Eukaryota</taxon>
        <taxon>Metazoa</taxon>
        <taxon>Ecdysozoa</taxon>
        <taxon>Arthropoda</taxon>
        <taxon>Hexapoda</taxon>
        <taxon>Insecta</taxon>
        <taxon>Pterygota</taxon>
        <taxon>Neoptera</taxon>
        <taxon>Endopterygota</taxon>
        <taxon>Diptera</taxon>
        <taxon>Brachycera</taxon>
        <taxon>Muscomorpha</taxon>
        <taxon>Ephydroidea</taxon>
        <taxon>Drosophilidae</taxon>
        <taxon>Drosophila</taxon>
    </lineage>
</organism>
<proteinExistence type="predicted"/>
<dbReference type="AlphaFoldDB" id="A0A0Q9WSD4"/>
<feature type="domain" description="TACO1/YebC-like second and third" evidence="1">
    <location>
        <begin position="115"/>
        <end position="272"/>
    </location>
</feature>
<keyword evidence="3" id="KW-1185">Reference proteome</keyword>
<dbReference type="Proteomes" id="UP000008792">
    <property type="component" value="Unassembled WGS sequence"/>
</dbReference>
<dbReference type="InterPro" id="IPR002876">
    <property type="entry name" value="Transcrip_reg_TACO1-like"/>
</dbReference>
<dbReference type="SUPFAM" id="SSF75625">
    <property type="entry name" value="YebC-like"/>
    <property type="match status" value="1"/>
</dbReference>
<name>A0A0Q9WSD4_DROVI</name>
<evidence type="ECO:0000313" key="2">
    <source>
        <dbReference type="EMBL" id="KRF83684.1"/>
    </source>
</evidence>
<dbReference type="SMR" id="A0A0Q9WSD4"/>
<gene>
    <name evidence="2" type="primary">Dvir\GJ25901</name>
    <name evidence="2" type="ORF">Dvir_GJ25901</name>
</gene>
<dbReference type="OrthoDB" id="7825696at2759"/>
<evidence type="ECO:0000313" key="3">
    <source>
        <dbReference type="Proteomes" id="UP000008792"/>
    </source>
</evidence>
<accession>A0A0Q9WSD4</accession>
<dbReference type="InterPro" id="IPR026564">
    <property type="entry name" value="Transcrip_reg_TACO1-like_dom3"/>
</dbReference>
<protein>
    <recommendedName>
        <fullName evidence="1">TACO1/YebC-like second and third domain-containing protein</fullName>
    </recommendedName>
</protein>
<dbReference type="Gene3D" id="3.30.70.980">
    <property type="match status" value="2"/>
</dbReference>
<dbReference type="GO" id="GO:0005739">
    <property type="term" value="C:mitochondrion"/>
    <property type="evidence" value="ECO:0007669"/>
    <property type="project" value="TreeGrafter"/>
</dbReference>
<evidence type="ECO:0000259" key="1">
    <source>
        <dbReference type="Pfam" id="PF01709"/>
    </source>
</evidence>